<keyword evidence="2" id="KW-1185">Reference proteome</keyword>
<organism evidence="1 2">
    <name type="scientific">Colletotrichum kahawae</name>
    <name type="common">Coffee berry disease fungus</name>
    <dbReference type="NCBI Taxonomy" id="34407"/>
    <lineage>
        <taxon>Eukaryota</taxon>
        <taxon>Fungi</taxon>
        <taxon>Dikarya</taxon>
        <taxon>Ascomycota</taxon>
        <taxon>Pezizomycotina</taxon>
        <taxon>Sordariomycetes</taxon>
        <taxon>Hypocreomycetidae</taxon>
        <taxon>Glomerellales</taxon>
        <taxon>Glomerellaceae</taxon>
        <taxon>Colletotrichum</taxon>
        <taxon>Colletotrichum gloeosporioides species complex</taxon>
    </lineage>
</organism>
<dbReference type="AlphaFoldDB" id="A0AAD9Y0W2"/>
<dbReference type="EMBL" id="VYYT01000632">
    <property type="protein sequence ID" value="KAK2730904.1"/>
    <property type="molecule type" value="Genomic_DNA"/>
</dbReference>
<sequence length="99" mass="11094">MGRATAYQSPKLRELTNSTVSVGKGWMLSHSGGMGARWRGWALQTIRVLGATRHPMRSWTCNKRNFISSTLTGSRELNVKSPVDYEVPTFEESCPSDKF</sequence>
<evidence type="ECO:0000313" key="1">
    <source>
        <dbReference type="EMBL" id="KAK2730904.1"/>
    </source>
</evidence>
<accession>A0AAD9Y0W2</accession>
<name>A0AAD9Y0W2_COLKA</name>
<gene>
    <name evidence="1" type="ORF">CKAH01_09339</name>
</gene>
<dbReference type="Proteomes" id="UP001281614">
    <property type="component" value="Unassembled WGS sequence"/>
</dbReference>
<comment type="caution">
    <text evidence="1">The sequence shown here is derived from an EMBL/GenBank/DDBJ whole genome shotgun (WGS) entry which is preliminary data.</text>
</comment>
<proteinExistence type="predicted"/>
<reference evidence="1" key="1">
    <citation type="submission" date="2023-02" db="EMBL/GenBank/DDBJ databases">
        <title>Colletotrichum kahawae CIFC_Que2 genome sequencing and assembly.</title>
        <authorList>
            <person name="Baroncelli R."/>
        </authorList>
    </citation>
    <scope>NUCLEOTIDE SEQUENCE</scope>
    <source>
        <strain evidence="1">CIFC_Que2</strain>
    </source>
</reference>
<evidence type="ECO:0000313" key="2">
    <source>
        <dbReference type="Proteomes" id="UP001281614"/>
    </source>
</evidence>
<protein>
    <submittedName>
        <fullName evidence="1">Uncharacterized protein</fullName>
    </submittedName>
</protein>